<accession>A0A2V2LR08</accession>
<gene>
    <name evidence="3" type="ORF">DKT77_04160</name>
</gene>
<dbReference type="AlphaFoldDB" id="A0A2V2LR08"/>
<feature type="signal peptide" evidence="1">
    <location>
        <begin position="1"/>
        <end position="21"/>
    </location>
</feature>
<comment type="caution">
    <text evidence="3">The sequence shown here is derived from an EMBL/GenBank/DDBJ whole genome shotgun (WGS) entry which is preliminary data.</text>
</comment>
<evidence type="ECO:0000313" key="4">
    <source>
        <dbReference type="Proteomes" id="UP000245680"/>
    </source>
</evidence>
<evidence type="ECO:0000313" key="3">
    <source>
        <dbReference type="EMBL" id="PWR03913.1"/>
    </source>
</evidence>
<dbReference type="OrthoDB" id="531568at2"/>
<protein>
    <submittedName>
        <fullName evidence="3">Rod shape-determining protein RodA</fullName>
    </submittedName>
</protein>
<dbReference type="EMBL" id="QGKU01000015">
    <property type="protein sequence ID" value="PWR03913.1"/>
    <property type="molecule type" value="Genomic_DNA"/>
</dbReference>
<organism evidence="3 4">
    <name type="scientific">Meridianimarinicoccus roseus</name>
    <dbReference type="NCBI Taxonomy" id="2072018"/>
    <lineage>
        <taxon>Bacteria</taxon>
        <taxon>Pseudomonadati</taxon>
        <taxon>Pseudomonadota</taxon>
        <taxon>Alphaproteobacteria</taxon>
        <taxon>Rhodobacterales</taxon>
        <taxon>Paracoccaceae</taxon>
        <taxon>Meridianimarinicoccus</taxon>
    </lineage>
</organism>
<evidence type="ECO:0000256" key="1">
    <source>
        <dbReference type="SAM" id="SignalP"/>
    </source>
</evidence>
<dbReference type="InterPro" id="IPR025512">
    <property type="entry name" value="DUF4399"/>
</dbReference>
<feature type="chain" id="PRO_5016163753" evidence="1">
    <location>
        <begin position="22"/>
        <end position="141"/>
    </location>
</feature>
<name>A0A2V2LR08_9RHOB</name>
<proteinExistence type="predicted"/>
<dbReference type="Proteomes" id="UP000245680">
    <property type="component" value="Unassembled WGS sequence"/>
</dbReference>
<keyword evidence="1" id="KW-0732">Signal</keyword>
<reference evidence="3 4" key="1">
    <citation type="submission" date="2018-05" db="EMBL/GenBank/DDBJ databases">
        <title>Rhodobacteraceae gen. nov., sp. nov. isolated from sea water.</title>
        <authorList>
            <person name="Ren Y."/>
        </authorList>
    </citation>
    <scope>NUCLEOTIDE SEQUENCE [LARGE SCALE GENOMIC DNA]</scope>
    <source>
        <strain evidence="3 4">TG-679</strain>
    </source>
</reference>
<dbReference type="RefSeq" id="WP_109810472.1">
    <property type="nucleotide sequence ID" value="NZ_QGKU01000015.1"/>
</dbReference>
<evidence type="ECO:0000259" key="2">
    <source>
        <dbReference type="Pfam" id="PF14347"/>
    </source>
</evidence>
<feature type="domain" description="DUF4399" evidence="2">
    <location>
        <begin position="49"/>
        <end position="141"/>
    </location>
</feature>
<keyword evidence="4" id="KW-1185">Reference proteome</keyword>
<sequence>MKLTSLAALLAAGLFAAPLLAQQTPAPDGAEVYFISPADGATVSNPVTIRFGLSGMGIAPAGYDVDNTGHHHLLINLEPGDVDMTTSLPATDQIVHFGGGQTEMTRELPAGTHTLRLLLGDYSHVPHDPPVMSDPITITVE</sequence>
<dbReference type="Pfam" id="PF14347">
    <property type="entry name" value="DUF4399"/>
    <property type="match status" value="1"/>
</dbReference>